<dbReference type="SMART" id="SM00421">
    <property type="entry name" value="HTH_LUXR"/>
    <property type="match status" value="1"/>
</dbReference>
<feature type="domain" description="HTH luxR-type" evidence="1">
    <location>
        <begin position="6"/>
        <end position="63"/>
    </location>
</feature>
<evidence type="ECO:0000313" key="5">
    <source>
        <dbReference type="Proteomes" id="UP000735541"/>
    </source>
</evidence>
<gene>
    <name evidence="3" type="ORF">G3I29_26130</name>
    <name evidence="2" type="ORF">STHAL_29110</name>
</gene>
<dbReference type="Proteomes" id="UP000471293">
    <property type="component" value="Unassembled WGS sequence"/>
</dbReference>
<evidence type="ECO:0000313" key="4">
    <source>
        <dbReference type="Proteomes" id="UP000471293"/>
    </source>
</evidence>
<dbReference type="GO" id="GO:0006355">
    <property type="term" value="P:regulation of DNA-templated transcription"/>
    <property type="evidence" value="ECO:0007669"/>
    <property type="project" value="InterPro"/>
</dbReference>
<evidence type="ECO:0000259" key="1">
    <source>
        <dbReference type="SMART" id="SM00421"/>
    </source>
</evidence>
<protein>
    <recommendedName>
        <fullName evidence="1">HTH luxR-type domain-containing protein</fullName>
    </recommendedName>
</protein>
<dbReference type="EMBL" id="JAHUVW010000002">
    <property type="protein sequence ID" value="MBV7673511.1"/>
    <property type="molecule type" value="Genomic_DNA"/>
</dbReference>
<proteinExistence type="predicted"/>
<dbReference type="InterPro" id="IPR000792">
    <property type="entry name" value="Tscrpt_reg_LuxR_C"/>
</dbReference>
<dbReference type="RefSeq" id="WP_146060065.1">
    <property type="nucleotide sequence ID" value="NZ_JAAGLQ010000554.1"/>
</dbReference>
<dbReference type="Gene3D" id="1.10.10.10">
    <property type="entry name" value="Winged helix-like DNA-binding domain superfamily/Winged helix DNA-binding domain"/>
    <property type="match status" value="1"/>
</dbReference>
<dbReference type="SUPFAM" id="SSF46894">
    <property type="entry name" value="C-terminal effector domain of the bipartite response regulators"/>
    <property type="match status" value="1"/>
</dbReference>
<dbReference type="Proteomes" id="UP000735541">
    <property type="component" value="Unassembled WGS sequence"/>
</dbReference>
<dbReference type="InterPro" id="IPR036388">
    <property type="entry name" value="WH-like_DNA-bd_sf"/>
</dbReference>
<name>A0A6N9U500_STRHA</name>
<keyword evidence="5" id="KW-1185">Reference proteome</keyword>
<accession>A0A6N9U500</accession>
<evidence type="ECO:0000313" key="2">
    <source>
        <dbReference type="EMBL" id="MBV7673511.1"/>
    </source>
</evidence>
<comment type="caution">
    <text evidence="3">The sequence shown here is derived from an EMBL/GenBank/DDBJ whole genome shotgun (WGS) entry which is preliminary data.</text>
</comment>
<dbReference type="AlphaFoldDB" id="A0A6N9U500"/>
<dbReference type="GO" id="GO:0003677">
    <property type="term" value="F:DNA binding"/>
    <property type="evidence" value="ECO:0007669"/>
    <property type="project" value="InterPro"/>
</dbReference>
<reference evidence="3 4" key="1">
    <citation type="submission" date="2020-01" db="EMBL/GenBank/DDBJ databases">
        <title>Insect and environment-associated Actinomycetes.</title>
        <authorList>
            <person name="Currrie C."/>
            <person name="Chevrette M."/>
            <person name="Carlson C."/>
            <person name="Stubbendieck R."/>
            <person name="Wendt-Pienkowski E."/>
        </authorList>
    </citation>
    <scope>NUCLEOTIDE SEQUENCE [LARGE SCALE GENOMIC DNA]</scope>
    <source>
        <strain evidence="3 4">SID11342</strain>
    </source>
</reference>
<dbReference type="EMBL" id="JAAGLQ010000554">
    <property type="protein sequence ID" value="NEA18914.1"/>
    <property type="molecule type" value="Genomic_DNA"/>
</dbReference>
<sequence>MTESQAESISKDDLELLALLVACPSDDPIARRLGVSVRTVRRRVARIMDVLAVQNRFAAGVAAAQLGWVSHSLADDHIRDVPEILQRMTDVHPKIASGVTGKAVVVLKGLQCSCSKAVRTQSVPPHQCTP</sequence>
<reference evidence="2 5" key="2">
    <citation type="submission" date="2021-07" db="EMBL/GenBank/DDBJ databases">
        <title>Sequencing Streptomyces halstedii LGO-A4 genome an citrus endophytic actinomycete.</title>
        <authorList>
            <person name="Samborskyy M."/>
            <person name="Scott N."/>
            <person name="Deglau R."/>
            <person name="Dickens S."/>
            <person name="Oliveira L.G."/>
        </authorList>
    </citation>
    <scope>NUCLEOTIDE SEQUENCE [LARGE SCALE GENOMIC DNA]</scope>
    <source>
        <strain evidence="2 5">LGO-A4</strain>
    </source>
</reference>
<organism evidence="3 4">
    <name type="scientific">Streptomyces halstedii</name>
    <dbReference type="NCBI Taxonomy" id="1944"/>
    <lineage>
        <taxon>Bacteria</taxon>
        <taxon>Bacillati</taxon>
        <taxon>Actinomycetota</taxon>
        <taxon>Actinomycetes</taxon>
        <taxon>Kitasatosporales</taxon>
        <taxon>Streptomycetaceae</taxon>
        <taxon>Streptomyces</taxon>
    </lineage>
</organism>
<dbReference type="InterPro" id="IPR016032">
    <property type="entry name" value="Sig_transdc_resp-reg_C-effctor"/>
</dbReference>
<evidence type="ECO:0000313" key="3">
    <source>
        <dbReference type="EMBL" id="NEA18914.1"/>
    </source>
</evidence>